<dbReference type="EMBL" id="JACBZH010000001">
    <property type="protein sequence ID" value="NYH91923.1"/>
    <property type="molecule type" value="Genomic_DNA"/>
</dbReference>
<keyword evidence="4" id="KW-1185">Reference proteome</keyword>
<dbReference type="Proteomes" id="UP000579605">
    <property type="component" value="Unassembled WGS sequence"/>
</dbReference>
<feature type="domain" description="CMP/dCMP-type deaminase" evidence="2">
    <location>
        <begin position="21"/>
        <end position="144"/>
    </location>
</feature>
<sequence>MTTTPVSPDHPDGRPQDGADDDLLPYLRQALTLATANADAGQLPFAAVVVRDGQVLGTGVNTAGRDSDPIAHAEVEAVRDACRKLGGGDLTGAVVVSTCEPCAMCHTATLVAGAARIVYAAPKEYVPDFGGTPRPDLTRLQGILREAAPETVTHQPTDGAREPFDRYLAVLAAGGAGR</sequence>
<dbReference type="CDD" id="cd01285">
    <property type="entry name" value="nucleoside_deaminase"/>
    <property type="match status" value="1"/>
</dbReference>
<accession>A0A852ZI46</accession>
<organism evidence="3 4">
    <name type="scientific">Actinopolymorpha rutila</name>
    <dbReference type="NCBI Taxonomy" id="446787"/>
    <lineage>
        <taxon>Bacteria</taxon>
        <taxon>Bacillati</taxon>
        <taxon>Actinomycetota</taxon>
        <taxon>Actinomycetes</taxon>
        <taxon>Propionibacteriales</taxon>
        <taxon>Actinopolymorphaceae</taxon>
        <taxon>Actinopolymorpha</taxon>
    </lineage>
</organism>
<dbReference type="AlphaFoldDB" id="A0A852ZI46"/>
<evidence type="ECO:0000313" key="3">
    <source>
        <dbReference type="EMBL" id="NYH91923.1"/>
    </source>
</evidence>
<comment type="caution">
    <text evidence="3">The sequence shown here is derived from an EMBL/GenBank/DDBJ whole genome shotgun (WGS) entry which is preliminary data.</text>
</comment>
<feature type="region of interest" description="Disordered" evidence="1">
    <location>
        <begin position="1"/>
        <end position="21"/>
    </location>
</feature>
<dbReference type="SUPFAM" id="SSF53927">
    <property type="entry name" value="Cytidine deaminase-like"/>
    <property type="match status" value="1"/>
</dbReference>
<dbReference type="GO" id="GO:0006152">
    <property type="term" value="P:purine nucleoside catabolic process"/>
    <property type="evidence" value="ECO:0007669"/>
    <property type="project" value="TreeGrafter"/>
</dbReference>
<dbReference type="PROSITE" id="PS51747">
    <property type="entry name" value="CYT_DCMP_DEAMINASES_2"/>
    <property type="match status" value="1"/>
</dbReference>
<reference evidence="3 4" key="1">
    <citation type="submission" date="2020-07" db="EMBL/GenBank/DDBJ databases">
        <title>Sequencing the genomes of 1000 actinobacteria strains.</title>
        <authorList>
            <person name="Klenk H.-P."/>
        </authorList>
    </citation>
    <scope>NUCLEOTIDE SEQUENCE [LARGE SCALE GENOMIC DNA]</scope>
    <source>
        <strain evidence="3 4">DSM 18448</strain>
    </source>
</reference>
<evidence type="ECO:0000259" key="2">
    <source>
        <dbReference type="PROSITE" id="PS51747"/>
    </source>
</evidence>
<proteinExistence type="predicted"/>
<evidence type="ECO:0000313" key="4">
    <source>
        <dbReference type="Proteomes" id="UP000579605"/>
    </source>
</evidence>
<dbReference type="RefSeq" id="WP_179789410.1">
    <property type="nucleotide sequence ID" value="NZ_BAAARR010000001.1"/>
</dbReference>
<gene>
    <name evidence="3" type="ORF">F4554_004561</name>
</gene>
<dbReference type="GO" id="GO:0047974">
    <property type="term" value="F:guanosine deaminase activity"/>
    <property type="evidence" value="ECO:0007669"/>
    <property type="project" value="TreeGrafter"/>
</dbReference>
<dbReference type="Gene3D" id="3.40.140.10">
    <property type="entry name" value="Cytidine Deaminase, domain 2"/>
    <property type="match status" value="1"/>
</dbReference>
<dbReference type="PANTHER" id="PTHR11079:SF161">
    <property type="entry name" value="CMP_DCMP-TYPE DEAMINASE DOMAIN-CONTAINING PROTEIN"/>
    <property type="match status" value="1"/>
</dbReference>
<dbReference type="Pfam" id="PF00383">
    <property type="entry name" value="dCMP_cyt_deam_1"/>
    <property type="match status" value="1"/>
</dbReference>
<dbReference type="InterPro" id="IPR002125">
    <property type="entry name" value="CMP_dCMP_dom"/>
</dbReference>
<dbReference type="InterPro" id="IPR016193">
    <property type="entry name" value="Cytidine_deaminase-like"/>
</dbReference>
<evidence type="ECO:0000256" key="1">
    <source>
        <dbReference type="SAM" id="MobiDB-lite"/>
    </source>
</evidence>
<name>A0A852ZI46_9ACTN</name>
<dbReference type="PANTHER" id="PTHR11079">
    <property type="entry name" value="CYTOSINE DEAMINASE FAMILY MEMBER"/>
    <property type="match status" value="1"/>
</dbReference>
<protein>
    <submittedName>
        <fullName evidence="3">tRNA(Arg) A34 adenosine deaminase TadA</fullName>
    </submittedName>
</protein>